<gene>
    <name evidence="7" type="ORF">BDN70DRAFT_919166</name>
</gene>
<feature type="coiled-coil region" evidence="5">
    <location>
        <begin position="331"/>
        <end position="358"/>
    </location>
</feature>
<comment type="subcellular location">
    <subcellularLocation>
        <location evidence="1">Membrane</location>
        <topology evidence="1">Single-pass membrane protein</topology>
    </subcellularLocation>
</comment>
<evidence type="ECO:0000313" key="8">
    <source>
        <dbReference type="Proteomes" id="UP000807469"/>
    </source>
</evidence>
<keyword evidence="3 6" id="KW-1133">Transmembrane helix</keyword>
<dbReference type="Proteomes" id="UP000807469">
    <property type="component" value="Unassembled WGS sequence"/>
</dbReference>
<keyword evidence="2 6" id="KW-0812">Transmembrane</keyword>
<evidence type="ECO:0000256" key="6">
    <source>
        <dbReference type="SAM" id="Phobius"/>
    </source>
</evidence>
<proteinExistence type="predicted"/>
<dbReference type="GO" id="GO:0016020">
    <property type="term" value="C:membrane"/>
    <property type="evidence" value="ECO:0007669"/>
    <property type="project" value="UniProtKB-SubCell"/>
</dbReference>
<keyword evidence="8" id="KW-1185">Reference proteome</keyword>
<evidence type="ECO:0000313" key="7">
    <source>
        <dbReference type="EMBL" id="KAF9482384.1"/>
    </source>
</evidence>
<evidence type="ECO:0000256" key="5">
    <source>
        <dbReference type="SAM" id="Coils"/>
    </source>
</evidence>
<evidence type="ECO:0000256" key="3">
    <source>
        <dbReference type="ARBA" id="ARBA00022989"/>
    </source>
</evidence>
<name>A0A9P5Z9D3_9AGAR</name>
<accession>A0A9P5Z9D3</accession>
<dbReference type="GO" id="GO:0071944">
    <property type="term" value="C:cell periphery"/>
    <property type="evidence" value="ECO:0007669"/>
    <property type="project" value="UniProtKB-ARBA"/>
</dbReference>
<dbReference type="AlphaFoldDB" id="A0A9P5Z9D3"/>
<feature type="transmembrane region" description="Helical" evidence="6">
    <location>
        <begin position="192"/>
        <end position="212"/>
    </location>
</feature>
<protein>
    <submittedName>
        <fullName evidence="7">Uncharacterized protein</fullName>
    </submittedName>
</protein>
<dbReference type="InterPro" id="IPR051694">
    <property type="entry name" value="Immunoregulatory_rcpt-like"/>
</dbReference>
<evidence type="ECO:0000256" key="2">
    <source>
        <dbReference type="ARBA" id="ARBA00022692"/>
    </source>
</evidence>
<keyword evidence="5" id="KW-0175">Coiled coil</keyword>
<dbReference type="PANTHER" id="PTHR15549:SF26">
    <property type="entry name" value="AXIAL BUDDING PATTERN PROTEIN 2-RELATED"/>
    <property type="match status" value="1"/>
</dbReference>
<evidence type="ECO:0000256" key="4">
    <source>
        <dbReference type="ARBA" id="ARBA00023136"/>
    </source>
</evidence>
<keyword evidence="4 6" id="KW-0472">Membrane</keyword>
<reference evidence="7" key="1">
    <citation type="submission" date="2020-11" db="EMBL/GenBank/DDBJ databases">
        <authorList>
            <consortium name="DOE Joint Genome Institute"/>
            <person name="Ahrendt S."/>
            <person name="Riley R."/>
            <person name="Andreopoulos W."/>
            <person name="Labutti K."/>
            <person name="Pangilinan J."/>
            <person name="Ruiz-Duenas F.J."/>
            <person name="Barrasa J.M."/>
            <person name="Sanchez-Garcia M."/>
            <person name="Camarero S."/>
            <person name="Miyauchi S."/>
            <person name="Serrano A."/>
            <person name="Linde D."/>
            <person name="Babiker R."/>
            <person name="Drula E."/>
            <person name="Ayuso-Fernandez I."/>
            <person name="Pacheco R."/>
            <person name="Padilla G."/>
            <person name="Ferreira P."/>
            <person name="Barriuso J."/>
            <person name="Kellner H."/>
            <person name="Castanera R."/>
            <person name="Alfaro M."/>
            <person name="Ramirez L."/>
            <person name="Pisabarro A.G."/>
            <person name="Kuo A."/>
            <person name="Tritt A."/>
            <person name="Lipzen A."/>
            <person name="He G."/>
            <person name="Yan M."/>
            <person name="Ng V."/>
            <person name="Cullen D."/>
            <person name="Martin F."/>
            <person name="Rosso M.-N."/>
            <person name="Henrissat B."/>
            <person name="Hibbett D."/>
            <person name="Martinez A.T."/>
            <person name="Grigoriev I.V."/>
        </authorList>
    </citation>
    <scope>NUCLEOTIDE SEQUENCE</scope>
    <source>
        <strain evidence="7">CIRM-BRFM 674</strain>
    </source>
</reference>
<comment type="caution">
    <text evidence="7">The sequence shown here is derived from an EMBL/GenBank/DDBJ whole genome shotgun (WGS) entry which is preliminary data.</text>
</comment>
<organism evidence="7 8">
    <name type="scientific">Pholiota conissans</name>
    <dbReference type="NCBI Taxonomy" id="109636"/>
    <lineage>
        <taxon>Eukaryota</taxon>
        <taxon>Fungi</taxon>
        <taxon>Dikarya</taxon>
        <taxon>Basidiomycota</taxon>
        <taxon>Agaricomycotina</taxon>
        <taxon>Agaricomycetes</taxon>
        <taxon>Agaricomycetidae</taxon>
        <taxon>Agaricales</taxon>
        <taxon>Agaricineae</taxon>
        <taxon>Strophariaceae</taxon>
        <taxon>Pholiota</taxon>
    </lineage>
</organism>
<dbReference type="EMBL" id="MU155166">
    <property type="protein sequence ID" value="KAF9482384.1"/>
    <property type="molecule type" value="Genomic_DNA"/>
</dbReference>
<sequence length="369" mass="40303">MNMSGQSNELAERIWLLVSIPRILKVLYFLWFPDFVRGAFQILVQTPAGGVNFKPGDPINFTIVSETVPNTGLGVVLTTVQKGSADAFRNYTIWSVDMAFSPEQFSNFIPATLEIESLYTLEIHQTTDLSSTLLAIIATPFQIDIPSDSTTTVPQPAGTTTVTEISTFATTSPSTPTNNTAPSGSHISIGPIIGGALGGAVIVLISLALFIWRRRQIIKRETSRFDALAFPESTLFTENIDEHPSGRNLHEITAYDPTEQVQQIFPAPSSTASAGYSLNSSNQDQIRSKSTLRMERERMLGEIRGLNLNGLPMAGRSMLMEGEGVDRVGDAPQIRARLEELTQQVRSLESALADASLRNSAPPEYDLLQ</sequence>
<dbReference type="PANTHER" id="PTHR15549">
    <property type="entry name" value="PAIRED IMMUNOGLOBULIN-LIKE TYPE 2 RECEPTOR"/>
    <property type="match status" value="1"/>
</dbReference>
<evidence type="ECO:0000256" key="1">
    <source>
        <dbReference type="ARBA" id="ARBA00004167"/>
    </source>
</evidence>